<dbReference type="AlphaFoldDB" id="A0AAV4NRZ6"/>
<organism evidence="2 3">
    <name type="scientific">Caerostris darwini</name>
    <dbReference type="NCBI Taxonomy" id="1538125"/>
    <lineage>
        <taxon>Eukaryota</taxon>
        <taxon>Metazoa</taxon>
        <taxon>Ecdysozoa</taxon>
        <taxon>Arthropoda</taxon>
        <taxon>Chelicerata</taxon>
        <taxon>Arachnida</taxon>
        <taxon>Araneae</taxon>
        <taxon>Araneomorphae</taxon>
        <taxon>Entelegynae</taxon>
        <taxon>Araneoidea</taxon>
        <taxon>Araneidae</taxon>
        <taxon>Caerostris</taxon>
    </lineage>
</organism>
<evidence type="ECO:0000313" key="2">
    <source>
        <dbReference type="EMBL" id="GIX87463.1"/>
    </source>
</evidence>
<protein>
    <submittedName>
        <fullName evidence="2">Uncharacterized protein</fullName>
    </submittedName>
</protein>
<sequence length="84" mass="9543">MRSDESVLWVSSINSSMNPLCRKNLTIRQSLTYKSRRLKIFRYSCINILKFGSMSNNSVEVEPAEETEMVSIEIPNSGGARNLN</sequence>
<evidence type="ECO:0000313" key="3">
    <source>
        <dbReference type="Proteomes" id="UP001054837"/>
    </source>
</evidence>
<evidence type="ECO:0000256" key="1">
    <source>
        <dbReference type="SAM" id="MobiDB-lite"/>
    </source>
</evidence>
<dbReference type="EMBL" id="BPLQ01002005">
    <property type="protein sequence ID" value="GIX87463.1"/>
    <property type="molecule type" value="Genomic_DNA"/>
</dbReference>
<reference evidence="2 3" key="1">
    <citation type="submission" date="2021-06" db="EMBL/GenBank/DDBJ databases">
        <title>Caerostris darwini draft genome.</title>
        <authorList>
            <person name="Kono N."/>
            <person name="Arakawa K."/>
        </authorList>
    </citation>
    <scope>NUCLEOTIDE SEQUENCE [LARGE SCALE GENOMIC DNA]</scope>
</reference>
<dbReference type="Proteomes" id="UP001054837">
    <property type="component" value="Unassembled WGS sequence"/>
</dbReference>
<feature type="region of interest" description="Disordered" evidence="1">
    <location>
        <begin position="65"/>
        <end position="84"/>
    </location>
</feature>
<name>A0AAV4NRZ6_9ARAC</name>
<accession>A0AAV4NRZ6</accession>
<comment type="caution">
    <text evidence="2">The sequence shown here is derived from an EMBL/GenBank/DDBJ whole genome shotgun (WGS) entry which is preliminary data.</text>
</comment>
<keyword evidence="3" id="KW-1185">Reference proteome</keyword>
<proteinExistence type="predicted"/>
<gene>
    <name evidence="2" type="ORF">CDAR_30811</name>
</gene>